<evidence type="ECO:0000313" key="2">
    <source>
        <dbReference type="EMBL" id="QDT11173.1"/>
    </source>
</evidence>
<evidence type="ECO:0000256" key="1">
    <source>
        <dbReference type="SAM" id="Coils"/>
    </source>
</evidence>
<dbReference type="Proteomes" id="UP000319817">
    <property type="component" value="Chromosome"/>
</dbReference>
<dbReference type="AlphaFoldDB" id="A0A517NVL2"/>
<sequence length="144" mass="16291">MSVGKQKITRVQRLQSIEENKLNALSVELAVVQAELAKLHEKAQSVQSAINSATLPDDAHQVESHQQSLVWLSHLEKQLQSIAAKVTESEAIRDDTLQRMIAQKVKVNGWEKLTDRMQTELDHETQAVESLDADDRYLNNPVKR</sequence>
<keyword evidence="3" id="KW-1185">Reference proteome</keyword>
<accession>A0A517NVL2</accession>
<evidence type="ECO:0008006" key="4">
    <source>
        <dbReference type="Google" id="ProtNLM"/>
    </source>
</evidence>
<dbReference type="Gene3D" id="1.10.287.1700">
    <property type="match status" value="1"/>
</dbReference>
<protein>
    <recommendedName>
        <fullName evidence="4">Flagellar FliJ protein</fullName>
    </recommendedName>
</protein>
<name>A0A517NVL2_9BACT</name>
<keyword evidence="1" id="KW-0175">Coiled coil</keyword>
<organism evidence="2 3">
    <name type="scientific">Stieleria marina</name>
    <dbReference type="NCBI Taxonomy" id="1930275"/>
    <lineage>
        <taxon>Bacteria</taxon>
        <taxon>Pseudomonadati</taxon>
        <taxon>Planctomycetota</taxon>
        <taxon>Planctomycetia</taxon>
        <taxon>Pirellulales</taxon>
        <taxon>Pirellulaceae</taxon>
        <taxon>Stieleria</taxon>
    </lineage>
</organism>
<dbReference type="RefSeq" id="WP_145419008.1">
    <property type="nucleotide sequence ID" value="NZ_CP036526.1"/>
</dbReference>
<dbReference type="InterPro" id="IPR053716">
    <property type="entry name" value="Flag_assembly_chemotaxis_eff"/>
</dbReference>
<feature type="coiled-coil region" evidence="1">
    <location>
        <begin position="22"/>
        <end position="49"/>
    </location>
</feature>
<gene>
    <name evidence="2" type="ORF">K239x_31670</name>
</gene>
<dbReference type="EMBL" id="CP036526">
    <property type="protein sequence ID" value="QDT11173.1"/>
    <property type="molecule type" value="Genomic_DNA"/>
</dbReference>
<proteinExistence type="predicted"/>
<reference evidence="2 3" key="1">
    <citation type="submission" date="2019-02" db="EMBL/GenBank/DDBJ databases">
        <title>Deep-cultivation of Planctomycetes and their phenomic and genomic characterization uncovers novel biology.</title>
        <authorList>
            <person name="Wiegand S."/>
            <person name="Jogler M."/>
            <person name="Boedeker C."/>
            <person name="Pinto D."/>
            <person name="Vollmers J."/>
            <person name="Rivas-Marin E."/>
            <person name="Kohn T."/>
            <person name="Peeters S.H."/>
            <person name="Heuer A."/>
            <person name="Rast P."/>
            <person name="Oberbeckmann S."/>
            <person name="Bunk B."/>
            <person name="Jeske O."/>
            <person name="Meyerdierks A."/>
            <person name="Storesund J.E."/>
            <person name="Kallscheuer N."/>
            <person name="Luecker S."/>
            <person name="Lage O.M."/>
            <person name="Pohl T."/>
            <person name="Merkel B.J."/>
            <person name="Hornburger P."/>
            <person name="Mueller R.-W."/>
            <person name="Bruemmer F."/>
            <person name="Labrenz M."/>
            <person name="Spormann A.M."/>
            <person name="Op den Camp H."/>
            <person name="Overmann J."/>
            <person name="Amann R."/>
            <person name="Jetten M.S.M."/>
            <person name="Mascher T."/>
            <person name="Medema M.H."/>
            <person name="Devos D.P."/>
            <person name="Kaster A.-K."/>
            <person name="Ovreas L."/>
            <person name="Rohde M."/>
            <person name="Galperin M.Y."/>
            <person name="Jogler C."/>
        </authorList>
    </citation>
    <scope>NUCLEOTIDE SEQUENCE [LARGE SCALE GENOMIC DNA]</scope>
    <source>
        <strain evidence="2 3">K23_9</strain>
    </source>
</reference>
<evidence type="ECO:0000313" key="3">
    <source>
        <dbReference type="Proteomes" id="UP000319817"/>
    </source>
</evidence>